<dbReference type="Pfam" id="PF00078">
    <property type="entry name" value="RVT_1"/>
    <property type="match status" value="1"/>
</dbReference>
<sequence length="91" mass="10622">MGHIRLSSSPFASSVVLVKKDGTMRMCIDYRAFNKKTIKTRYPIPRIDELLDELHGAVYLSKIDLRSGYHQIRVKEQDVHKTAFRCHFGHY</sequence>
<proteinExistence type="predicted"/>
<dbReference type="InterPro" id="IPR043502">
    <property type="entry name" value="DNA/RNA_pol_sf"/>
</dbReference>
<name>A0A101M122_PICGL</name>
<evidence type="ECO:0000259" key="1">
    <source>
        <dbReference type="Pfam" id="PF00078"/>
    </source>
</evidence>
<dbReference type="SUPFAM" id="SSF56672">
    <property type="entry name" value="DNA/RNA polymerases"/>
    <property type="match status" value="1"/>
</dbReference>
<dbReference type="InterPro" id="IPR000477">
    <property type="entry name" value="RT_dom"/>
</dbReference>
<dbReference type="Gene3D" id="3.10.10.10">
    <property type="entry name" value="HIV Type 1 Reverse Transcriptase, subunit A, domain 1"/>
    <property type="match status" value="2"/>
</dbReference>
<dbReference type="InterPro" id="IPR053134">
    <property type="entry name" value="RNA-dir_DNA_polymerase"/>
</dbReference>
<feature type="domain" description="Reverse transcriptase" evidence="1">
    <location>
        <begin position="19"/>
        <end position="87"/>
    </location>
</feature>
<geneLocation type="mitochondrion" evidence="2"/>
<dbReference type="CDD" id="cd01647">
    <property type="entry name" value="RT_LTR"/>
    <property type="match status" value="1"/>
</dbReference>
<accession>A0A101M122</accession>
<protein>
    <recommendedName>
        <fullName evidence="1">Reverse transcriptase domain-containing protein</fullName>
    </recommendedName>
</protein>
<comment type="caution">
    <text evidence="2">The sequence shown here is derived from an EMBL/GenBank/DDBJ whole genome shotgun (WGS) entry which is preliminary data.</text>
</comment>
<dbReference type="AlphaFoldDB" id="A0A101M122"/>
<gene>
    <name evidence="2" type="ORF">ABT39_MTgene4382</name>
</gene>
<dbReference type="PANTHER" id="PTHR24559:SF444">
    <property type="entry name" value="REVERSE TRANSCRIPTASE DOMAIN-CONTAINING PROTEIN"/>
    <property type="match status" value="1"/>
</dbReference>
<evidence type="ECO:0000313" key="2">
    <source>
        <dbReference type="EMBL" id="KUM49045.1"/>
    </source>
</evidence>
<organism evidence="2">
    <name type="scientific">Picea glauca</name>
    <name type="common">White spruce</name>
    <name type="synonym">Pinus glauca</name>
    <dbReference type="NCBI Taxonomy" id="3330"/>
    <lineage>
        <taxon>Eukaryota</taxon>
        <taxon>Viridiplantae</taxon>
        <taxon>Streptophyta</taxon>
        <taxon>Embryophyta</taxon>
        <taxon>Tracheophyta</taxon>
        <taxon>Spermatophyta</taxon>
        <taxon>Pinopsida</taxon>
        <taxon>Pinidae</taxon>
        <taxon>Conifers I</taxon>
        <taxon>Pinales</taxon>
        <taxon>Pinaceae</taxon>
        <taxon>Picea</taxon>
    </lineage>
</organism>
<dbReference type="EMBL" id="LKAM01000004">
    <property type="protein sequence ID" value="KUM49045.1"/>
    <property type="molecule type" value="Genomic_DNA"/>
</dbReference>
<keyword evidence="2" id="KW-0496">Mitochondrion</keyword>
<reference evidence="2" key="1">
    <citation type="journal article" date="2015" name="Genome Biol. Evol.">
        <title>Organellar Genomes of White Spruce (Picea glauca): Assembly and Annotation.</title>
        <authorList>
            <person name="Jackman S.D."/>
            <person name="Warren R.L."/>
            <person name="Gibb E.A."/>
            <person name="Vandervalk B.P."/>
            <person name="Mohamadi H."/>
            <person name="Chu J."/>
            <person name="Raymond A."/>
            <person name="Pleasance S."/>
            <person name="Coope R."/>
            <person name="Wildung M.R."/>
            <person name="Ritland C.E."/>
            <person name="Bousquet J."/>
            <person name="Jones S.J."/>
            <person name="Bohlmann J."/>
            <person name="Birol I."/>
        </authorList>
    </citation>
    <scope>NUCLEOTIDE SEQUENCE [LARGE SCALE GENOMIC DNA]</scope>
    <source>
        <tissue evidence="2">Flushing bud</tissue>
    </source>
</reference>
<dbReference type="PANTHER" id="PTHR24559">
    <property type="entry name" value="TRANSPOSON TY3-I GAG-POL POLYPROTEIN"/>
    <property type="match status" value="1"/>
</dbReference>